<evidence type="ECO:0000313" key="2">
    <source>
        <dbReference type="EMBL" id="UYZ08238.1"/>
    </source>
</evidence>
<evidence type="ECO:0000313" key="3">
    <source>
        <dbReference type="Proteomes" id="UP000298735"/>
    </source>
</evidence>
<accession>A0A4Z1R982</accession>
<evidence type="ECO:0000256" key="1">
    <source>
        <dbReference type="SAM" id="MobiDB-lite"/>
    </source>
</evidence>
<reference evidence="2" key="1">
    <citation type="submission" date="2022-10" db="EMBL/GenBank/DDBJ databases">
        <title>Complete genome sequence of Agrobacterium salinitolerans CFBP5507.</title>
        <authorList>
            <person name="Tchabashvili S."/>
            <person name="Yen H.-C."/>
            <person name="Haryono M."/>
            <person name="Lin Y.-C."/>
            <person name="Lai E.-M."/>
            <person name="Kuo C.-H."/>
        </authorList>
    </citation>
    <scope>NUCLEOTIDE SEQUENCE</scope>
    <source>
        <strain evidence="2">CFBP5507</strain>
    </source>
</reference>
<dbReference type="OrthoDB" id="8303811at2"/>
<gene>
    <name evidence="2" type="ORF">CFBP5507_04320</name>
</gene>
<dbReference type="InterPro" id="IPR011681">
    <property type="entry name" value="GcrA"/>
</dbReference>
<dbReference type="Pfam" id="PF07750">
    <property type="entry name" value="GcrA"/>
    <property type="match status" value="1"/>
</dbReference>
<proteinExistence type="predicted"/>
<sequence>MQQEWKNLTADERCAAIIAIYPKTKGTGKEIAHALSQHFRVTISRNAVISHYNRHASKLVDVPLTGTPNRYLKPKSVISAHKQQTKPATASSPKPKKPSSLLLRSGGHFAQPVLVKPAATPPVPAQPLTAPEPLRLKLYQLERNQCRWPVEGDRENTLFCGAGTSEQESYCPCHRKMSIGIGSRAEREALRGRKAA</sequence>
<dbReference type="AlphaFoldDB" id="A0A4Z1R982"/>
<dbReference type="KEGG" id="asal:CFBP5507_04320"/>
<dbReference type="EMBL" id="CP109968">
    <property type="protein sequence ID" value="UYZ08238.1"/>
    <property type="molecule type" value="Genomic_DNA"/>
</dbReference>
<name>A0A4Z1R982_9HYPH</name>
<organism evidence="2 3">
    <name type="scientific">Agrobacterium salinitolerans</name>
    <dbReference type="NCBI Taxonomy" id="1183413"/>
    <lineage>
        <taxon>Bacteria</taxon>
        <taxon>Pseudomonadati</taxon>
        <taxon>Pseudomonadota</taxon>
        <taxon>Alphaproteobacteria</taxon>
        <taxon>Hyphomicrobiales</taxon>
        <taxon>Rhizobiaceae</taxon>
        <taxon>Rhizobium/Agrobacterium group</taxon>
        <taxon>Agrobacterium</taxon>
    </lineage>
</organism>
<feature type="region of interest" description="Disordered" evidence="1">
    <location>
        <begin position="78"/>
        <end position="103"/>
    </location>
</feature>
<protein>
    <submittedName>
        <fullName evidence="2">Uncharacterized protein</fullName>
    </submittedName>
</protein>
<dbReference type="Proteomes" id="UP000298735">
    <property type="component" value="Chromosome Circular"/>
</dbReference>
<dbReference type="RefSeq" id="WP_137410136.1">
    <property type="nucleotide sequence ID" value="NZ_CP109968.1"/>
</dbReference>